<evidence type="ECO:0000313" key="4">
    <source>
        <dbReference type="WormBase" id="H35N09.1"/>
    </source>
</evidence>
<organism evidence="2 3">
    <name type="scientific">Caenorhabditis elegans</name>
    <dbReference type="NCBI Taxonomy" id="6239"/>
    <lineage>
        <taxon>Eukaryota</taxon>
        <taxon>Metazoa</taxon>
        <taxon>Ecdysozoa</taxon>
        <taxon>Nematoda</taxon>
        <taxon>Chromadorea</taxon>
        <taxon>Rhabditida</taxon>
        <taxon>Rhabditina</taxon>
        <taxon>Rhabditomorpha</taxon>
        <taxon>Rhabditoidea</taxon>
        <taxon>Rhabditidae</taxon>
        <taxon>Peloderinae</taxon>
        <taxon>Caenorhabditis</taxon>
    </lineage>
</organism>
<evidence type="ECO:0000313" key="2">
    <source>
        <dbReference type="EMBL" id="CCD69670.1"/>
    </source>
</evidence>
<evidence type="ECO:0000313" key="3">
    <source>
        <dbReference type="Proteomes" id="UP000001940"/>
    </source>
</evidence>
<dbReference type="UCSC" id="H35N09.1">
    <property type="organism name" value="c. elegans"/>
</dbReference>
<dbReference type="OMA" id="ACHCETE"/>
<dbReference type="InParanoid" id="Q9TZM6"/>
<proteinExistence type="predicted"/>
<dbReference type="Proteomes" id="UP000001940">
    <property type="component" value="Chromosome X"/>
</dbReference>
<dbReference type="RefSeq" id="NP_509460.1">
    <property type="nucleotide sequence ID" value="NM_077059.3"/>
</dbReference>
<name>Q9TZM6_CAEEL</name>
<keyword evidence="3" id="KW-1185">Reference proteome</keyword>
<dbReference type="PIR" id="T33473">
    <property type="entry name" value="T33473"/>
</dbReference>
<dbReference type="GeneID" id="181114"/>
<feature type="signal peptide" evidence="1">
    <location>
        <begin position="1"/>
        <end position="20"/>
    </location>
</feature>
<dbReference type="AlphaFoldDB" id="Q9TZM6"/>
<dbReference type="HOGENOM" id="CLU_2111104_0_0_1"/>
<evidence type="ECO:0000256" key="1">
    <source>
        <dbReference type="SAM" id="SignalP"/>
    </source>
</evidence>
<dbReference type="PhylomeDB" id="Q9TZM6"/>
<protein>
    <submittedName>
        <fullName evidence="2">Activin_recp domain-containing protein</fullName>
    </submittedName>
</protein>
<gene>
    <name evidence="2" type="ORF">CELE_H35N09.1</name>
    <name evidence="2 4" type="ORF">H35N09.1</name>
</gene>
<dbReference type="WormBase" id="H35N09.1">
    <property type="protein sequence ID" value="CE19943"/>
    <property type="gene ID" value="WBGene00019265"/>
</dbReference>
<reference evidence="2 3" key="1">
    <citation type="journal article" date="1998" name="Science">
        <title>Genome sequence of the nematode C. elegans: a platform for investigating biology.</title>
        <authorList>
            <consortium name="The C. elegans sequencing consortium"/>
            <person name="Sulson J.E."/>
            <person name="Waterston R."/>
        </authorList>
    </citation>
    <scope>NUCLEOTIDE SEQUENCE [LARGE SCALE GENOMIC DNA]</scope>
    <source>
        <strain evidence="2 3">Bristol N2</strain>
    </source>
</reference>
<sequence>MSTFSCILLLAISFVSLSFGLNCHVGDEATTTILGGFDYCYVGTEHKTREKVYGGSTGSFDMNEGNCMYSINTDTGNEYINCYCDYETCNSPPDRTKPLSGLAKFDRTPFSCHDC</sequence>
<dbReference type="CTD" id="181114"/>
<dbReference type="Bgee" id="WBGene00019265">
    <property type="expression patterns" value="Expressed in larva"/>
</dbReference>
<keyword evidence="1" id="KW-0732">Signal</keyword>
<feature type="chain" id="PRO_5004334891" evidence="1">
    <location>
        <begin position="21"/>
        <end position="115"/>
    </location>
</feature>
<dbReference type="EMBL" id="BX284606">
    <property type="protein sequence ID" value="CCD69670.1"/>
    <property type="molecule type" value="Genomic_DNA"/>
</dbReference>
<dbReference type="PaxDb" id="6239-H35N09.1"/>
<dbReference type="AGR" id="WB:WBGene00019265"/>
<dbReference type="KEGG" id="cel:CELE_H35N09.1"/>
<accession>Q9TZM6</accession>